<evidence type="ECO:0000256" key="1">
    <source>
        <dbReference type="ARBA" id="ARBA00010688"/>
    </source>
</evidence>
<dbReference type="PRINTS" id="PR00990">
    <property type="entry name" value="RIBOKINASE"/>
</dbReference>
<dbReference type="GO" id="GO:0016301">
    <property type="term" value="F:kinase activity"/>
    <property type="evidence" value="ECO:0007669"/>
    <property type="project" value="UniProtKB-KW"/>
</dbReference>
<dbReference type="InterPro" id="IPR002173">
    <property type="entry name" value="Carboh/pur_kinase_PfkB_CS"/>
</dbReference>
<dbReference type="PROSITE" id="PS00584">
    <property type="entry name" value="PFKB_KINASES_2"/>
    <property type="match status" value="1"/>
</dbReference>
<dbReference type="OrthoDB" id="9775849at2"/>
<dbReference type="PANTHER" id="PTHR10584">
    <property type="entry name" value="SUGAR KINASE"/>
    <property type="match status" value="1"/>
</dbReference>
<organism evidence="6 7">
    <name type="scientific">Pelagibacterium lacus</name>
    <dbReference type="NCBI Taxonomy" id="2282655"/>
    <lineage>
        <taxon>Bacteria</taxon>
        <taxon>Pseudomonadati</taxon>
        <taxon>Pseudomonadota</taxon>
        <taxon>Alphaproteobacteria</taxon>
        <taxon>Hyphomicrobiales</taxon>
        <taxon>Devosiaceae</taxon>
        <taxon>Pelagibacterium</taxon>
    </lineage>
</organism>
<keyword evidence="2 4" id="KW-0808">Transferase</keyword>
<dbReference type="PROSITE" id="PS00583">
    <property type="entry name" value="PFKB_KINASES_1"/>
    <property type="match status" value="1"/>
</dbReference>
<dbReference type="Pfam" id="PF00294">
    <property type="entry name" value="PfkB"/>
    <property type="match status" value="1"/>
</dbReference>
<dbReference type="Proteomes" id="UP000253759">
    <property type="component" value="Unassembled WGS sequence"/>
</dbReference>
<evidence type="ECO:0000313" key="6">
    <source>
        <dbReference type="EMBL" id="RDE09024.1"/>
    </source>
</evidence>
<dbReference type="Gene3D" id="3.40.1190.20">
    <property type="match status" value="1"/>
</dbReference>
<dbReference type="InterPro" id="IPR029056">
    <property type="entry name" value="Ribokinase-like"/>
</dbReference>
<dbReference type="GO" id="GO:0006796">
    <property type="term" value="P:phosphate-containing compound metabolic process"/>
    <property type="evidence" value="ECO:0007669"/>
    <property type="project" value="UniProtKB-ARBA"/>
</dbReference>
<comment type="similarity">
    <text evidence="1 4">Belongs to the carbohydrate kinase PfkB family.</text>
</comment>
<dbReference type="PANTHER" id="PTHR10584:SF167">
    <property type="entry name" value="PFKB DOMAIN PROTEIN"/>
    <property type="match status" value="1"/>
</dbReference>
<evidence type="ECO:0000256" key="4">
    <source>
        <dbReference type="RuleBase" id="RU003704"/>
    </source>
</evidence>
<keyword evidence="7" id="KW-1185">Reference proteome</keyword>
<evidence type="ECO:0000256" key="3">
    <source>
        <dbReference type="ARBA" id="ARBA00022777"/>
    </source>
</evidence>
<name>A0A369W2X5_9HYPH</name>
<sequence length="298" mass="30522">MTASILVVGDVITDILVMPEGPMVRGTDTAASIRPLPGGSGANQAVWLAAMGVDAHFAGRVGAADVTRLTRYFEGQGVAAHLAGDDEQPTGTLICIVDPDGERSFLTDRGANARLAAEDLPAELLEGHGRLHVSGYALFAPTPRAAVRGLMDEAARRGIPVSIDPASTGFLAAVGPDAFLDWIAGADMVFPNADEAELLTGHADPDAQIAALLARFPRVVLKRGAAGAIYAERGRQAVTLPALDVRARDTTGAGDAFLAGFIAAQMRGETPEQALAAAIEAGARAVGTIGAQPAAMNG</sequence>
<comment type="caution">
    <text evidence="6">The sequence shown here is derived from an EMBL/GenBank/DDBJ whole genome shotgun (WGS) entry which is preliminary data.</text>
</comment>
<reference evidence="7" key="1">
    <citation type="submission" date="2018-07" db="EMBL/GenBank/DDBJ databases">
        <authorList>
            <person name="Liu B.-T."/>
            <person name="Du Z."/>
        </authorList>
    </citation>
    <scope>NUCLEOTIDE SEQUENCE [LARGE SCALE GENOMIC DNA]</scope>
    <source>
        <strain evidence="7">XYN52</strain>
    </source>
</reference>
<keyword evidence="3 4" id="KW-0418">Kinase</keyword>
<gene>
    <name evidence="6" type="ORF">DVH29_08695</name>
</gene>
<accession>A0A369W2X5</accession>
<proteinExistence type="inferred from homology"/>
<dbReference type="SUPFAM" id="SSF53613">
    <property type="entry name" value="Ribokinase-like"/>
    <property type="match status" value="1"/>
</dbReference>
<protein>
    <submittedName>
        <fullName evidence="6">Sugar kinase</fullName>
    </submittedName>
</protein>
<evidence type="ECO:0000259" key="5">
    <source>
        <dbReference type="Pfam" id="PF00294"/>
    </source>
</evidence>
<dbReference type="InterPro" id="IPR011611">
    <property type="entry name" value="PfkB_dom"/>
</dbReference>
<dbReference type="RefSeq" id="WP_114645788.1">
    <property type="nucleotide sequence ID" value="NZ_QQNH01000009.1"/>
</dbReference>
<dbReference type="EMBL" id="QQNH01000009">
    <property type="protein sequence ID" value="RDE09024.1"/>
    <property type="molecule type" value="Genomic_DNA"/>
</dbReference>
<evidence type="ECO:0000313" key="7">
    <source>
        <dbReference type="Proteomes" id="UP000253759"/>
    </source>
</evidence>
<dbReference type="CDD" id="cd01166">
    <property type="entry name" value="KdgK"/>
    <property type="match status" value="1"/>
</dbReference>
<dbReference type="InterPro" id="IPR002139">
    <property type="entry name" value="Ribo/fructo_kinase"/>
</dbReference>
<dbReference type="AlphaFoldDB" id="A0A369W2X5"/>
<feature type="domain" description="Carbohydrate kinase PfkB" evidence="5">
    <location>
        <begin position="4"/>
        <end position="293"/>
    </location>
</feature>
<evidence type="ECO:0000256" key="2">
    <source>
        <dbReference type="ARBA" id="ARBA00022679"/>
    </source>
</evidence>